<protein>
    <submittedName>
        <fullName evidence="1">Uncharacterized protein</fullName>
    </submittedName>
</protein>
<accession>A0ABQ0J0Y8</accession>
<evidence type="ECO:0000313" key="2">
    <source>
        <dbReference type="Proteomes" id="UP000018209"/>
    </source>
</evidence>
<dbReference type="Proteomes" id="UP000018209">
    <property type="component" value="Unassembled WGS sequence"/>
</dbReference>
<comment type="caution">
    <text evidence="1">The sequence shown here is derived from an EMBL/GenBank/DDBJ whole genome shotgun (WGS) entry which is preliminary data.</text>
</comment>
<proteinExistence type="predicted"/>
<sequence length="85" mass="10033">MLLNAFDMDIYCELNPVVNYFEGFVEEYRSPDIYLWPEIRDDYPSAFGWASPHLDINLQKSDLYDRIASLKALFDGAMRIYEDPE</sequence>
<keyword evidence="2" id="KW-1185">Reference proteome</keyword>
<reference evidence="1 2" key="1">
    <citation type="submission" date="2013-08" db="EMBL/GenBank/DDBJ databases">
        <title>Gluconobacter thailandicus NBRC 3257 whole genome sequence.</title>
        <authorList>
            <person name="Matsutani M."/>
            <person name="Yakushi T."/>
            <person name="Matsushita K."/>
        </authorList>
    </citation>
    <scope>NUCLEOTIDE SEQUENCE [LARGE SCALE GENOMIC DNA]</scope>
    <source>
        <strain evidence="1 2">NBRC 3257</strain>
    </source>
</reference>
<organism evidence="1 2">
    <name type="scientific">Gluconobacter thailandicus NBRC 3257</name>
    <dbReference type="NCBI Taxonomy" id="1381097"/>
    <lineage>
        <taxon>Bacteria</taxon>
        <taxon>Pseudomonadati</taxon>
        <taxon>Pseudomonadota</taxon>
        <taxon>Alphaproteobacteria</taxon>
        <taxon>Acetobacterales</taxon>
        <taxon>Acetobacteraceae</taxon>
        <taxon>Gluconobacter</taxon>
    </lineage>
</organism>
<evidence type="ECO:0000313" key="1">
    <source>
        <dbReference type="EMBL" id="GAD28138.1"/>
    </source>
</evidence>
<gene>
    <name evidence="1" type="ORF">NBRC3257_3137</name>
</gene>
<dbReference type="EMBL" id="BASM01000044">
    <property type="protein sequence ID" value="GAD28138.1"/>
    <property type="molecule type" value="Genomic_DNA"/>
</dbReference>
<dbReference type="RefSeq" id="WP_007284425.1">
    <property type="nucleotide sequence ID" value="NZ_BASM01000044.1"/>
</dbReference>
<name>A0ABQ0J0Y8_GLUTH</name>